<sequence>MQTNVIVEDCGHWSSCVAARKRITDNPNPVLRLPRSGSSASSSTDSSTEEIAKYPSDYWFWVLSFALPVGFSCRIPIIETFETVFRGKTVFDPDATGKGIWADPSATFTYIACELLVPTEPFGGFGGSKTVLFLGQKRTRNGVIAKIISVVQGKEFTSKQISSNKQTVIKGLLSQYADRGLGDYRDHVAVALHRLAGATPLREYFSSYLDQLPYHETLHGGWTHYRLKLAVRRLIAYGTVELHDNLGHQSEGYGNHFALHPFLAFFLGLNGECHMTADITSFVTCDTDLELGIASSRHGKNWWNRHVMHHSEQKAEYAKRWWANNLHDRESNERLHAAEFYREYGKPPVSDGGPFWEKYTPNSHQYRYECSHPRLADSNGKYKVDEKAAEFMEERRREGRKLVHG</sequence>
<keyword evidence="2" id="KW-1185">Reference proteome</keyword>
<dbReference type="Proteomes" id="UP001234202">
    <property type="component" value="Unassembled WGS sequence"/>
</dbReference>
<protein>
    <submittedName>
        <fullName evidence="1">Uncharacterized protein</fullName>
    </submittedName>
</protein>
<gene>
    <name evidence="1" type="ORF">QFC24_006618</name>
</gene>
<proteinExistence type="predicted"/>
<reference evidence="1" key="1">
    <citation type="submission" date="2023-04" db="EMBL/GenBank/DDBJ databases">
        <title>Draft Genome sequencing of Naganishia species isolated from polar environments using Oxford Nanopore Technology.</title>
        <authorList>
            <person name="Leo P."/>
            <person name="Venkateswaran K."/>
        </authorList>
    </citation>
    <scope>NUCLEOTIDE SEQUENCE</scope>
    <source>
        <strain evidence="1">DBVPG 5303</strain>
    </source>
</reference>
<evidence type="ECO:0000313" key="1">
    <source>
        <dbReference type="EMBL" id="KAJ9116813.1"/>
    </source>
</evidence>
<evidence type="ECO:0000313" key="2">
    <source>
        <dbReference type="Proteomes" id="UP001234202"/>
    </source>
</evidence>
<comment type="caution">
    <text evidence="1">The sequence shown here is derived from an EMBL/GenBank/DDBJ whole genome shotgun (WGS) entry which is preliminary data.</text>
</comment>
<dbReference type="EMBL" id="JASBWV010000034">
    <property type="protein sequence ID" value="KAJ9116813.1"/>
    <property type="molecule type" value="Genomic_DNA"/>
</dbReference>
<accession>A0ACC2WYH3</accession>
<organism evidence="1 2">
    <name type="scientific">Naganishia onofrii</name>
    <dbReference type="NCBI Taxonomy" id="1851511"/>
    <lineage>
        <taxon>Eukaryota</taxon>
        <taxon>Fungi</taxon>
        <taxon>Dikarya</taxon>
        <taxon>Basidiomycota</taxon>
        <taxon>Agaricomycotina</taxon>
        <taxon>Tremellomycetes</taxon>
        <taxon>Filobasidiales</taxon>
        <taxon>Filobasidiaceae</taxon>
        <taxon>Naganishia</taxon>
    </lineage>
</organism>
<name>A0ACC2WYH3_9TREE</name>